<dbReference type="GO" id="GO:0000981">
    <property type="term" value="F:DNA-binding transcription factor activity, RNA polymerase II-specific"/>
    <property type="evidence" value="ECO:0007669"/>
    <property type="project" value="InterPro"/>
</dbReference>
<evidence type="ECO:0000256" key="5">
    <source>
        <dbReference type="SAM" id="MobiDB-lite"/>
    </source>
</evidence>
<dbReference type="GO" id="GO:0008270">
    <property type="term" value="F:zinc ion binding"/>
    <property type="evidence" value="ECO:0007669"/>
    <property type="project" value="InterPro"/>
</dbReference>
<keyword evidence="4" id="KW-0175">Coiled coil</keyword>
<evidence type="ECO:0000256" key="2">
    <source>
        <dbReference type="ARBA" id="ARBA00022723"/>
    </source>
</evidence>
<accession>A0A4S8SYH7</accession>
<dbReference type="Pfam" id="PF00172">
    <property type="entry name" value="Zn_clus"/>
    <property type="match status" value="1"/>
</dbReference>
<dbReference type="AlphaFoldDB" id="A0A4S8SYH7"/>
<protein>
    <recommendedName>
        <fullName evidence="6">Zn(2)-C6 fungal-type domain-containing protein</fullName>
    </recommendedName>
</protein>
<gene>
    <name evidence="7" type="ORF">D6D28_01173</name>
</gene>
<dbReference type="EMBL" id="QZAF01000021">
    <property type="protein sequence ID" value="THV76350.1"/>
    <property type="molecule type" value="Genomic_DNA"/>
</dbReference>
<organism evidence="7 8">
    <name type="scientific">Aureobasidium pullulans</name>
    <name type="common">Black yeast</name>
    <name type="synonym">Pullularia pullulans</name>
    <dbReference type="NCBI Taxonomy" id="5580"/>
    <lineage>
        <taxon>Eukaryota</taxon>
        <taxon>Fungi</taxon>
        <taxon>Dikarya</taxon>
        <taxon>Ascomycota</taxon>
        <taxon>Pezizomycotina</taxon>
        <taxon>Dothideomycetes</taxon>
        <taxon>Dothideomycetidae</taxon>
        <taxon>Dothideales</taxon>
        <taxon>Saccotheciaceae</taxon>
        <taxon>Aureobasidium</taxon>
    </lineage>
</organism>
<feature type="compositionally biased region" description="Low complexity" evidence="5">
    <location>
        <begin position="705"/>
        <end position="716"/>
    </location>
</feature>
<dbReference type="InterPro" id="IPR050613">
    <property type="entry name" value="Sec_Metabolite_Reg"/>
</dbReference>
<evidence type="ECO:0000256" key="1">
    <source>
        <dbReference type="ARBA" id="ARBA00004123"/>
    </source>
</evidence>
<feature type="region of interest" description="Disordered" evidence="5">
    <location>
        <begin position="142"/>
        <end position="185"/>
    </location>
</feature>
<dbReference type="CDD" id="cd12148">
    <property type="entry name" value="fungal_TF_MHR"/>
    <property type="match status" value="1"/>
</dbReference>
<comment type="subcellular location">
    <subcellularLocation>
        <location evidence="1">Nucleus</location>
    </subcellularLocation>
</comment>
<evidence type="ECO:0000313" key="8">
    <source>
        <dbReference type="Proteomes" id="UP000304951"/>
    </source>
</evidence>
<evidence type="ECO:0000313" key="7">
    <source>
        <dbReference type="EMBL" id="THV76350.1"/>
    </source>
</evidence>
<dbReference type="PANTHER" id="PTHR31001">
    <property type="entry name" value="UNCHARACTERIZED TRANSCRIPTIONAL REGULATORY PROTEIN"/>
    <property type="match status" value="1"/>
</dbReference>
<dbReference type="Gene3D" id="4.10.240.10">
    <property type="entry name" value="Zn(2)-C6 fungal-type DNA-binding domain"/>
    <property type="match status" value="1"/>
</dbReference>
<dbReference type="Proteomes" id="UP000304951">
    <property type="component" value="Unassembled WGS sequence"/>
</dbReference>
<comment type="caution">
    <text evidence="7">The sequence shown here is derived from an EMBL/GenBank/DDBJ whole genome shotgun (WGS) entry which is preliminary data.</text>
</comment>
<reference evidence="7 8" key="1">
    <citation type="submission" date="2018-10" db="EMBL/GenBank/DDBJ databases">
        <title>Fifty Aureobasidium pullulans genomes reveal a recombining polyextremotolerant generalist.</title>
        <authorList>
            <person name="Gostincar C."/>
            <person name="Turk M."/>
            <person name="Zajc J."/>
            <person name="Gunde-Cimerman N."/>
        </authorList>
    </citation>
    <scope>NUCLEOTIDE SEQUENCE [LARGE SCALE GENOMIC DNA]</scope>
    <source>
        <strain evidence="7 8">EXF-11900</strain>
    </source>
</reference>
<dbReference type="GO" id="GO:0005634">
    <property type="term" value="C:nucleus"/>
    <property type="evidence" value="ECO:0007669"/>
    <property type="project" value="UniProtKB-SubCell"/>
</dbReference>
<dbReference type="PROSITE" id="PS50048">
    <property type="entry name" value="ZN2_CY6_FUNGAL_2"/>
    <property type="match status" value="1"/>
</dbReference>
<dbReference type="PANTHER" id="PTHR31001:SF40">
    <property type="entry name" value="ZN(II)2CYS6 TRANSCRIPTION FACTOR (EUROFUNG)"/>
    <property type="match status" value="1"/>
</dbReference>
<feature type="region of interest" description="Disordered" evidence="5">
    <location>
        <begin position="41"/>
        <end position="71"/>
    </location>
</feature>
<dbReference type="SUPFAM" id="SSF57701">
    <property type="entry name" value="Zn2/Cys6 DNA-binding domain"/>
    <property type="match status" value="1"/>
</dbReference>
<name>A0A4S8SYH7_AURPU</name>
<dbReference type="PROSITE" id="PS00463">
    <property type="entry name" value="ZN2_CY6_FUNGAL_1"/>
    <property type="match status" value="1"/>
</dbReference>
<feature type="domain" description="Zn(2)-C6 fungal-type" evidence="6">
    <location>
        <begin position="80"/>
        <end position="109"/>
    </location>
</feature>
<feature type="compositionally biased region" description="Acidic residues" evidence="5">
    <location>
        <begin position="161"/>
        <end position="177"/>
    </location>
</feature>
<dbReference type="SMART" id="SM00066">
    <property type="entry name" value="GAL4"/>
    <property type="match status" value="1"/>
</dbReference>
<evidence type="ECO:0000259" key="6">
    <source>
        <dbReference type="PROSITE" id="PS50048"/>
    </source>
</evidence>
<evidence type="ECO:0000256" key="4">
    <source>
        <dbReference type="SAM" id="Coils"/>
    </source>
</evidence>
<dbReference type="GO" id="GO:0006351">
    <property type="term" value="P:DNA-templated transcription"/>
    <property type="evidence" value="ECO:0007669"/>
    <property type="project" value="InterPro"/>
</dbReference>
<dbReference type="CDD" id="cd00067">
    <property type="entry name" value="GAL4"/>
    <property type="match status" value="1"/>
</dbReference>
<keyword evidence="2" id="KW-0479">Metal-binding</keyword>
<keyword evidence="3" id="KW-0539">Nucleus</keyword>
<dbReference type="InterPro" id="IPR036864">
    <property type="entry name" value="Zn2-C6_fun-type_DNA-bd_sf"/>
</dbReference>
<dbReference type="Pfam" id="PF04082">
    <property type="entry name" value="Fungal_trans"/>
    <property type="match status" value="1"/>
</dbReference>
<dbReference type="InterPro" id="IPR001138">
    <property type="entry name" value="Zn2Cys6_DnaBD"/>
</dbReference>
<dbReference type="InterPro" id="IPR007219">
    <property type="entry name" value="XnlR_reg_dom"/>
</dbReference>
<sequence length="823" mass="92329">MSRARSTMQSTHAVWTGTALAQGIIVWKKHQDVEPAAFHAIYNPPSKAPTAERTRQPKNRPADLPQGQQKIRRRNRTIASCLSCRQRKLKCDKQVPCGNCQRFQRDCLYIAPALDTAAQQKLAEIKDRLGDLEETLERDVARRAAATSGSDRSSVIPKIEAEDDDYEGLSADDDQDPEPSPLGMFDQVYDNDADDGLMDLGIQLGKLRMSDRVGGLVRPKMSDELNAKLRSANHKSQNLYCQRHGYSDPTVPWQPGALSQDDFLSPGPDFIVPSSNLFFPDPITTYFLPPRHVADRLITQYLNAVHPVARLIHQPSFERQYTTFWGNIGNGTITPAPIQAILFAAMFSAAVSLPDDSAASFSEMPKHSLVDRLREMTEFMLSRANLLRTTKIDTMQAFIIYMLPLCRTEISRAHSALVGTAIRLAQCMGLHRDGTTFGLNAVDTHVRRLIWYQICFLDVRTCEATGPRPQIRKEEYDTKLPLNVNDTDLMLASPPTDDLPYWTDMTLSKLKFECYELIRQLWVDMQRMDQKKLSLTSVLNRIKRFRATTEAKYSPLVQGNTPKQILAKQMYRASSNRALVVILQRYAVGTNYPMPERLRNLLIEACMGTVEAGVAMETRPELATWSWYRGAILQYHAAVLLVFEVYARPDMPEAARIWSSLDYIFETPSQSSMTDKAEGIIITLRDRLEKYHSVRKLRATADVESQSSPGPSTSSQLNTPVTAPHITRSAQTFTTPTMVYSQLPHGEQGPASDASGSHTGVNRDSSADPGMEAVANMDWNEWDKYFAPNAELGTIGAMGDFSLGNFNPHQAYFSLPRADGHQR</sequence>
<evidence type="ECO:0000256" key="3">
    <source>
        <dbReference type="ARBA" id="ARBA00023242"/>
    </source>
</evidence>
<feature type="region of interest" description="Disordered" evidence="5">
    <location>
        <begin position="699"/>
        <end position="721"/>
    </location>
</feature>
<proteinExistence type="predicted"/>
<dbReference type="GO" id="GO:0003677">
    <property type="term" value="F:DNA binding"/>
    <property type="evidence" value="ECO:0007669"/>
    <property type="project" value="InterPro"/>
</dbReference>
<feature type="compositionally biased region" description="Polar residues" evidence="5">
    <location>
        <begin position="754"/>
        <end position="764"/>
    </location>
</feature>
<feature type="region of interest" description="Disordered" evidence="5">
    <location>
        <begin position="740"/>
        <end position="771"/>
    </location>
</feature>
<feature type="coiled-coil region" evidence="4">
    <location>
        <begin position="115"/>
        <end position="142"/>
    </location>
</feature>
<dbReference type="SMART" id="SM00906">
    <property type="entry name" value="Fungal_trans"/>
    <property type="match status" value="1"/>
</dbReference>